<feature type="non-terminal residue" evidence="1">
    <location>
        <position position="246"/>
    </location>
</feature>
<organism evidence="1">
    <name type="scientific">marine sediment metagenome</name>
    <dbReference type="NCBI Taxonomy" id="412755"/>
    <lineage>
        <taxon>unclassified sequences</taxon>
        <taxon>metagenomes</taxon>
        <taxon>ecological metagenomes</taxon>
    </lineage>
</organism>
<gene>
    <name evidence="1" type="ORF">S01H1_70123</name>
</gene>
<protein>
    <submittedName>
        <fullName evidence="1">Uncharacterized protein</fullName>
    </submittedName>
</protein>
<dbReference type="AlphaFoldDB" id="X0Y273"/>
<evidence type="ECO:0000313" key="1">
    <source>
        <dbReference type="EMBL" id="GAG30981.1"/>
    </source>
</evidence>
<reference evidence="1" key="1">
    <citation type="journal article" date="2014" name="Front. Microbiol.">
        <title>High frequency of phylogenetically diverse reductive dehalogenase-homologous genes in deep subseafloor sedimentary metagenomes.</title>
        <authorList>
            <person name="Kawai M."/>
            <person name="Futagami T."/>
            <person name="Toyoda A."/>
            <person name="Takaki Y."/>
            <person name="Nishi S."/>
            <person name="Hori S."/>
            <person name="Arai W."/>
            <person name="Tsubouchi T."/>
            <person name="Morono Y."/>
            <person name="Uchiyama I."/>
            <person name="Ito T."/>
            <person name="Fujiyama A."/>
            <person name="Inagaki F."/>
            <person name="Takami H."/>
        </authorList>
    </citation>
    <scope>NUCLEOTIDE SEQUENCE</scope>
    <source>
        <strain evidence="1">Expedition CK06-06</strain>
    </source>
</reference>
<accession>X0Y273</accession>
<feature type="non-terminal residue" evidence="1">
    <location>
        <position position="1"/>
    </location>
</feature>
<sequence>QLEIGLNGATLPTLWGVKHIRGRYVLGGLDSGIIRSPEAQDAIDKYTGLTTEEENSIAIFVDAEVAAGHWGTKANAYADSLYDVFWCFGLQLEANALISMHPLLTKTAINNLATFVPGVGFTFNGTTSYLDSAYNPSVDGVKYLQDDMMIGTYILLNNNNGVGAGLIGSNNRTRLTGTGVWAAQQIDLQIPSHGGIADRGNVLVNAIRTAQFATAGIANGVEEGTSTQGSQALLNFNFYIGARNST</sequence>
<proteinExistence type="predicted"/>
<comment type="caution">
    <text evidence="1">The sequence shown here is derived from an EMBL/GenBank/DDBJ whole genome shotgun (WGS) entry which is preliminary data.</text>
</comment>
<dbReference type="EMBL" id="BARS01046606">
    <property type="protein sequence ID" value="GAG30981.1"/>
    <property type="molecule type" value="Genomic_DNA"/>
</dbReference>
<name>X0Y273_9ZZZZ</name>